<dbReference type="Proteomes" id="UP000248557">
    <property type="component" value="Unassembled WGS sequence"/>
</dbReference>
<evidence type="ECO:0000313" key="1">
    <source>
        <dbReference type="EMBL" id="RAP03066.1"/>
    </source>
</evidence>
<name>A0A328Q658_9EURY</name>
<gene>
    <name evidence="1" type="ORF">CA615_04085</name>
</gene>
<accession>A0A328Q658</accession>
<dbReference type="GeneID" id="3855739"/>
<dbReference type="AlphaFoldDB" id="A0A328Q658"/>
<protein>
    <submittedName>
        <fullName evidence="1">Uncharacterized protein</fullName>
    </submittedName>
</protein>
<organism evidence="1 2">
    <name type="scientific">Methanosphaera stadtmanae</name>
    <dbReference type="NCBI Taxonomy" id="2317"/>
    <lineage>
        <taxon>Archaea</taxon>
        <taxon>Methanobacteriati</taxon>
        <taxon>Methanobacteriota</taxon>
        <taxon>Methanomada group</taxon>
        <taxon>Methanobacteria</taxon>
        <taxon>Methanobacteriales</taxon>
        <taxon>Methanobacteriaceae</taxon>
        <taxon>Methanosphaera</taxon>
    </lineage>
</organism>
<proteinExistence type="predicted"/>
<comment type="caution">
    <text evidence="1">The sequence shown here is derived from an EMBL/GenBank/DDBJ whole genome shotgun (WGS) entry which is preliminary data.</text>
</comment>
<dbReference type="EMBL" id="NGJK01000046">
    <property type="protein sequence ID" value="RAP03066.1"/>
    <property type="molecule type" value="Genomic_DNA"/>
</dbReference>
<sequence length="156" mass="18437">MSTKNKKIYKILNILETYNEWNDLEYIFIDKTLTLTPDIYDNLLKNKIIITEHENNLHMLDENKDTYTLLDSIPTVDLIIMSNNINSLTNKYIKKLIDEDNTIISKILSDNMYYIADMKKKLHIIITNNNTFVFKGYGVNLRLLNHTKNKEYLSIN</sequence>
<dbReference type="RefSeq" id="WP_011406416.1">
    <property type="nucleotide sequence ID" value="NZ_CATZXA010000108.1"/>
</dbReference>
<reference evidence="1 2" key="1">
    <citation type="submission" date="2017-05" db="EMBL/GenBank/DDBJ databases">
        <title>Host range expansion of the Methanosphaera genus to humans and monogastric animals involves recent and extensive reduction in genome content.</title>
        <authorList>
            <person name="Hoedt E.C."/>
            <person name="Volmer J.G."/>
            <person name="Parks D.H."/>
            <person name="Rosewarne C.P."/>
            <person name="Denman S.E."/>
            <person name="Mcsweeney C.S."/>
            <person name="O Cuiv P."/>
            <person name="Hugenholtz P."/>
            <person name="Tyson G.W."/>
            <person name="Morrison M."/>
        </authorList>
    </citation>
    <scope>NUCLEOTIDE SEQUENCE [LARGE SCALE GENOMIC DNA]</scope>
    <source>
        <strain evidence="1 2">PA5</strain>
    </source>
</reference>
<evidence type="ECO:0000313" key="2">
    <source>
        <dbReference type="Proteomes" id="UP000248557"/>
    </source>
</evidence>